<evidence type="ECO:0000259" key="1">
    <source>
        <dbReference type="PROSITE" id="PS51788"/>
    </source>
</evidence>
<dbReference type="CDD" id="cd15777">
    <property type="entry name" value="CRBN_C_like"/>
    <property type="match status" value="1"/>
</dbReference>
<proteinExistence type="predicted"/>
<name>A0A183E5T2_9BILA</name>
<evidence type="ECO:0000313" key="3">
    <source>
        <dbReference type="Proteomes" id="UP000271098"/>
    </source>
</evidence>
<evidence type="ECO:0000313" key="4">
    <source>
        <dbReference type="WBParaSite" id="GPUH_0001634501-mRNA-1"/>
    </source>
</evidence>
<sequence length="113" mass="13048">MTILGRQQLVQVFENPVPEKFDVITASTAELKLSGKAYLAHSWWPNYEWTVCLCPNCAAHLGWYFQSGNIQSKTHKSFVGLVLDYLISKECKFHVNLDYARTGTCVWKTHFKY</sequence>
<gene>
    <name evidence="2" type="ORF">GPUH_LOCUS16323</name>
</gene>
<dbReference type="AlphaFoldDB" id="A0A183E5T2"/>
<dbReference type="PROSITE" id="PS51788">
    <property type="entry name" value="CULT"/>
    <property type="match status" value="1"/>
</dbReference>
<dbReference type="OrthoDB" id="5778218at2759"/>
<reference evidence="4" key="1">
    <citation type="submission" date="2016-06" db="UniProtKB">
        <authorList>
            <consortium name="WormBaseParasite"/>
        </authorList>
    </citation>
    <scope>IDENTIFICATION</scope>
</reference>
<dbReference type="WBParaSite" id="GPUH_0001634501-mRNA-1">
    <property type="protein sequence ID" value="GPUH_0001634501-mRNA-1"/>
    <property type="gene ID" value="GPUH_0001634501"/>
</dbReference>
<protein>
    <submittedName>
        <fullName evidence="4">CULT domain-containing protein</fullName>
    </submittedName>
</protein>
<reference evidence="2 3" key="2">
    <citation type="submission" date="2018-11" db="EMBL/GenBank/DDBJ databases">
        <authorList>
            <consortium name="Pathogen Informatics"/>
        </authorList>
    </citation>
    <scope>NUCLEOTIDE SEQUENCE [LARGE SCALE GENOMIC DNA]</scope>
</reference>
<feature type="domain" description="CULT" evidence="1">
    <location>
        <begin position="1"/>
        <end position="90"/>
    </location>
</feature>
<dbReference type="Proteomes" id="UP000271098">
    <property type="component" value="Unassembled WGS sequence"/>
</dbReference>
<keyword evidence="3" id="KW-1185">Reference proteome</keyword>
<organism evidence="4">
    <name type="scientific">Gongylonema pulchrum</name>
    <dbReference type="NCBI Taxonomy" id="637853"/>
    <lineage>
        <taxon>Eukaryota</taxon>
        <taxon>Metazoa</taxon>
        <taxon>Ecdysozoa</taxon>
        <taxon>Nematoda</taxon>
        <taxon>Chromadorea</taxon>
        <taxon>Rhabditida</taxon>
        <taxon>Spirurina</taxon>
        <taxon>Spiruromorpha</taxon>
        <taxon>Spiruroidea</taxon>
        <taxon>Gongylonematidae</taxon>
        <taxon>Gongylonema</taxon>
    </lineage>
</organism>
<accession>A0A183E5T2</accession>
<dbReference type="EMBL" id="UYRT01083588">
    <property type="protein sequence ID" value="VDN27656.1"/>
    <property type="molecule type" value="Genomic_DNA"/>
</dbReference>
<dbReference type="Gene3D" id="2.170.150.20">
    <property type="entry name" value="Peptide methionine sulfoxide reductase"/>
    <property type="match status" value="1"/>
</dbReference>
<dbReference type="FunFam" id="2.170.150.20:FF:000007">
    <property type="entry name" value="Protein cereblon"/>
    <property type="match status" value="1"/>
</dbReference>
<dbReference type="InterPro" id="IPR034750">
    <property type="entry name" value="CULT"/>
</dbReference>
<evidence type="ECO:0000313" key="2">
    <source>
        <dbReference type="EMBL" id="VDN27656.1"/>
    </source>
</evidence>